<evidence type="ECO:0000256" key="4">
    <source>
        <dbReference type="ARBA" id="ARBA00013244"/>
    </source>
</evidence>
<evidence type="ECO:0000256" key="7">
    <source>
        <dbReference type="ARBA" id="ARBA00022798"/>
    </source>
</evidence>
<dbReference type="RefSeq" id="WP_009155385.1">
    <property type="nucleotide sequence ID" value="NZ_CM001439.1"/>
</dbReference>
<dbReference type="GO" id="GO:0051701">
    <property type="term" value="P:biological process involved in interaction with host"/>
    <property type="evidence" value="ECO:0007669"/>
    <property type="project" value="TreeGrafter"/>
</dbReference>
<evidence type="ECO:0000259" key="13">
    <source>
        <dbReference type="Pfam" id="PF06974"/>
    </source>
</evidence>
<comment type="pathway">
    <text evidence="1 11">Glycerolipid metabolism; triacylglycerol biosynthesis.</text>
</comment>
<sequence length="441" mass="46974">MPSDRLSALDVAFLCLEGDTTPMHMAAVATFQPPAALDLDGLRELLATRAARIPALRKRVRPSWPPLGGARWRDDPGFDPGLHIAVETLRDAYGPDALAEFTSEWIAAPLDPRAPLWNIQLVGGLPSGEFAMLLKVHHALTDGTGAVEAAFGLLDDIRPSPKARRAAHRPSPQPQRSPLRLLRDTASTVLGSAAESAGIATAVLRAARPYPISPTVTRNSRQRRLGFVRADLADVRRVRKTYGGTDNDVILAVLAGALREWMLNRGMRPDARTLRALVPVSTRGRATAGGGNLLSGYLCDLPVEVDDPVARLRAVRETMQSNKRGGPYRGAGALPVLANRLPCGVHRLATRAAGRAAPLLFDTVVTNVPLPGLPLSLGGARLREVYPFVPLAPHQALGIAVSTYRDSLHVGLQANASAVPDVGSLADAVGKALAALYQRCP</sequence>
<keyword evidence="15" id="KW-1185">Reference proteome</keyword>
<dbReference type="Pfam" id="PF06974">
    <property type="entry name" value="WS_DGAT_C"/>
    <property type="match status" value="1"/>
</dbReference>
<feature type="domain" description="O-acyltransferase WSD1 C-terminal" evidence="13">
    <location>
        <begin position="291"/>
        <end position="436"/>
    </location>
</feature>
<dbReference type="GO" id="GO:0006071">
    <property type="term" value="P:glycerol metabolic process"/>
    <property type="evidence" value="ECO:0007669"/>
    <property type="project" value="UniProtKB-KW"/>
</dbReference>
<keyword evidence="8 11" id="KW-0443">Lipid metabolism</keyword>
<dbReference type="UniPathway" id="UPA00282"/>
<dbReference type="InterPro" id="IPR009721">
    <property type="entry name" value="O-acyltransferase_WSD1_C"/>
</dbReference>
<protein>
    <recommendedName>
        <fullName evidence="4 11">Diacylglycerol O-acyltransferase</fullName>
        <ecNumber evidence="4 11">2.3.1.20</ecNumber>
    </recommendedName>
</protein>
<dbReference type="InterPro" id="IPR004255">
    <property type="entry name" value="O-acyltransferase_WSD1_N"/>
</dbReference>
<comment type="catalytic activity">
    <reaction evidence="10 11">
        <text>an acyl-CoA + a 1,2-diacyl-sn-glycerol = a triacyl-sn-glycerol + CoA</text>
        <dbReference type="Rhea" id="RHEA:10868"/>
        <dbReference type="ChEBI" id="CHEBI:17815"/>
        <dbReference type="ChEBI" id="CHEBI:57287"/>
        <dbReference type="ChEBI" id="CHEBI:58342"/>
        <dbReference type="ChEBI" id="CHEBI:64615"/>
        <dbReference type="EC" id="2.3.1.20"/>
    </reaction>
</comment>
<accession>H5X1T5</accession>
<dbReference type="GO" id="GO:0071731">
    <property type="term" value="P:response to nitric oxide"/>
    <property type="evidence" value="ECO:0007669"/>
    <property type="project" value="TreeGrafter"/>
</dbReference>
<evidence type="ECO:0000256" key="2">
    <source>
        <dbReference type="ARBA" id="ARBA00005189"/>
    </source>
</evidence>
<evidence type="ECO:0000256" key="1">
    <source>
        <dbReference type="ARBA" id="ARBA00004771"/>
    </source>
</evidence>
<dbReference type="Proteomes" id="UP000004926">
    <property type="component" value="Chromosome"/>
</dbReference>
<dbReference type="GO" id="GO:0001666">
    <property type="term" value="P:response to hypoxia"/>
    <property type="evidence" value="ECO:0007669"/>
    <property type="project" value="TreeGrafter"/>
</dbReference>
<evidence type="ECO:0000256" key="3">
    <source>
        <dbReference type="ARBA" id="ARBA00009587"/>
    </source>
</evidence>
<evidence type="ECO:0000256" key="11">
    <source>
        <dbReference type="RuleBase" id="RU361241"/>
    </source>
</evidence>
<evidence type="ECO:0000256" key="8">
    <source>
        <dbReference type="ARBA" id="ARBA00023098"/>
    </source>
</evidence>
<evidence type="ECO:0000256" key="9">
    <source>
        <dbReference type="ARBA" id="ARBA00023315"/>
    </source>
</evidence>
<dbReference type="eggNOG" id="COG4908">
    <property type="taxonomic scope" value="Bacteria"/>
</dbReference>
<dbReference type="EMBL" id="CM001439">
    <property type="protein sequence ID" value="EHR52004.1"/>
    <property type="molecule type" value="Genomic_DNA"/>
</dbReference>
<dbReference type="GO" id="GO:0005886">
    <property type="term" value="C:plasma membrane"/>
    <property type="evidence" value="ECO:0007669"/>
    <property type="project" value="TreeGrafter"/>
</dbReference>
<evidence type="ECO:0000313" key="15">
    <source>
        <dbReference type="Proteomes" id="UP000004926"/>
    </source>
</evidence>
<dbReference type="Gene3D" id="3.30.559.10">
    <property type="entry name" value="Chloramphenicol acetyltransferase-like domain"/>
    <property type="match status" value="1"/>
</dbReference>
<comment type="pathway">
    <text evidence="2">Lipid metabolism.</text>
</comment>
<evidence type="ECO:0000256" key="5">
    <source>
        <dbReference type="ARBA" id="ARBA00022516"/>
    </source>
</evidence>
<dbReference type="InterPro" id="IPR023213">
    <property type="entry name" value="CAT-like_dom_sf"/>
</dbReference>
<evidence type="ECO:0000256" key="6">
    <source>
        <dbReference type="ARBA" id="ARBA00022679"/>
    </source>
</evidence>
<reference evidence="14 15" key="1">
    <citation type="journal article" date="2012" name="Stand. Genomic Sci.">
        <title>Genome sequence of the ocean sediment bacterium Saccharomonospora marina type strain (XMU15(T)).</title>
        <authorList>
            <person name="Klenk H.P."/>
            <person name="Lu M."/>
            <person name="Lucas S."/>
            <person name="Lapidus A."/>
            <person name="Copeland A."/>
            <person name="Pitluck S."/>
            <person name="Goodwin L.A."/>
            <person name="Han C."/>
            <person name="Tapia R."/>
            <person name="Brambilla E.M."/>
            <person name="Potter G."/>
            <person name="Land M."/>
            <person name="Ivanova N."/>
            <person name="Rohde M."/>
            <person name="Goker M."/>
            <person name="Detter J.C."/>
            <person name="Li W.J."/>
            <person name="Kyrpides N.C."/>
            <person name="Woyke T."/>
        </authorList>
    </citation>
    <scope>NUCLEOTIDE SEQUENCE [LARGE SCALE GENOMIC DNA]</scope>
    <source>
        <strain evidence="14 15">XMU15</strain>
    </source>
</reference>
<dbReference type="PANTHER" id="PTHR31650:SF1">
    <property type="entry name" value="WAX ESTER SYNTHASE_DIACYLGLYCEROL ACYLTRANSFERASE 4-RELATED"/>
    <property type="match status" value="1"/>
</dbReference>
<dbReference type="AlphaFoldDB" id="H5X1T5"/>
<dbReference type="Pfam" id="PF03007">
    <property type="entry name" value="WS_DGAT_cat"/>
    <property type="match status" value="1"/>
</dbReference>
<keyword evidence="6 11" id="KW-0808">Transferase</keyword>
<dbReference type="PANTHER" id="PTHR31650">
    <property type="entry name" value="O-ACYLTRANSFERASE (WSD1-LIKE) FAMILY PROTEIN"/>
    <property type="match status" value="1"/>
</dbReference>
<organism evidence="14 15">
    <name type="scientific">Saccharomonospora marina XMU15</name>
    <dbReference type="NCBI Taxonomy" id="882083"/>
    <lineage>
        <taxon>Bacteria</taxon>
        <taxon>Bacillati</taxon>
        <taxon>Actinomycetota</taxon>
        <taxon>Actinomycetes</taxon>
        <taxon>Pseudonocardiales</taxon>
        <taxon>Pseudonocardiaceae</taxon>
        <taxon>Saccharomonospora</taxon>
    </lineage>
</organism>
<comment type="similarity">
    <text evidence="3 11">Belongs to the long-chain O-acyltransferase family.</text>
</comment>
<dbReference type="NCBIfam" id="TIGR02946">
    <property type="entry name" value="acyl_WS_DGAT"/>
    <property type="match status" value="1"/>
</dbReference>
<dbReference type="GO" id="GO:0019432">
    <property type="term" value="P:triglyceride biosynthetic process"/>
    <property type="evidence" value="ECO:0007669"/>
    <property type="project" value="UniProtKB-UniPathway"/>
</dbReference>
<evidence type="ECO:0000313" key="14">
    <source>
        <dbReference type="EMBL" id="EHR52004.1"/>
    </source>
</evidence>
<evidence type="ECO:0000256" key="10">
    <source>
        <dbReference type="ARBA" id="ARBA00048109"/>
    </source>
</evidence>
<name>H5X1T5_9PSEU</name>
<keyword evidence="5 11" id="KW-0444">Lipid biosynthesis</keyword>
<dbReference type="HOGENOM" id="CLU_024186_3_1_11"/>
<dbReference type="GO" id="GO:0004144">
    <property type="term" value="F:diacylglycerol O-acyltransferase activity"/>
    <property type="evidence" value="ECO:0007669"/>
    <property type="project" value="UniProtKB-EC"/>
</dbReference>
<dbReference type="SUPFAM" id="SSF52777">
    <property type="entry name" value="CoA-dependent acyltransferases"/>
    <property type="match status" value="2"/>
</dbReference>
<dbReference type="InterPro" id="IPR045034">
    <property type="entry name" value="O-acyltransferase_WSD1-like"/>
</dbReference>
<dbReference type="STRING" id="882083.SacmaDRAFT_3793"/>
<dbReference type="EC" id="2.3.1.20" evidence="4 11"/>
<dbReference type="InterPro" id="IPR014292">
    <property type="entry name" value="Acyl_transf_WS/DGAT"/>
</dbReference>
<gene>
    <name evidence="14" type="ORF">SacmaDRAFT_3793</name>
</gene>
<keyword evidence="9 11" id="KW-0012">Acyltransferase</keyword>
<evidence type="ECO:0000259" key="12">
    <source>
        <dbReference type="Pfam" id="PF03007"/>
    </source>
</evidence>
<keyword evidence="7 11" id="KW-0319">Glycerol metabolism</keyword>
<proteinExistence type="inferred from homology"/>
<feature type="domain" description="O-acyltransferase WSD1-like N-terminal" evidence="12">
    <location>
        <begin position="6"/>
        <end position="250"/>
    </location>
</feature>
<dbReference type="OrthoDB" id="9810950at2"/>